<evidence type="ECO:0000313" key="2">
    <source>
        <dbReference type="EMBL" id="VUX30969.1"/>
    </source>
</evidence>
<name>A0A564VF18_BIFLI</name>
<protein>
    <submittedName>
        <fullName evidence="2">Uncharacterized protein</fullName>
    </submittedName>
</protein>
<dbReference type="AlphaFoldDB" id="A0A564VF18"/>
<gene>
    <name evidence="2" type="ORF">BLJG463_00764</name>
</gene>
<dbReference type="Proteomes" id="UP000345266">
    <property type="component" value="Unassembled WGS sequence"/>
</dbReference>
<accession>A0A564VF18</accession>
<dbReference type="EMBL" id="CABHNT010000017">
    <property type="protein sequence ID" value="VUX30969.1"/>
    <property type="molecule type" value="Genomic_DNA"/>
</dbReference>
<proteinExistence type="predicted"/>
<sequence>MDGFLSHIGEMRDTTRLAANLGPASRNRAGRHARQTMHTAGIPHPIPQNHWNSANPTNRRRHRTSGSVGRQRKNTRNPLASHIMSHRTCSIAPHHITPTPIRAPHLHNSTFLEDGAHMHVPPFAYQTIDATMGAHAPLYRYESVPAVRLSPYCEGRLAGTEHAYSHEHTMPSMDISVRTEPIRTRYSPYSLAMTDQRSAAA</sequence>
<feature type="region of interest" description="Disordered" evidence="1">
    <location>
        <begin position="39"/>
        <end position="78"/>
    </location>
</feature>
<organism evidence="2 3">
    <name type="scientific">Bifidobacterium longum subsp. infantis</name>
    <dbReference type="NCBI Taxonomy" id="1682"/>
    <lineage>
        <taxon>Bacteria</taxon>
        <taxon>Bacillati</taxon>
        <taxon>Actinomycetota</taxon>
        <taxon>Actinomycetes</taxon>
        <taxon>Bifidobacteriales</taxon>
        <taxon>Bifidobacteriaceae</taxon>
        <taxon>Bifidobacterium</taxon>
    </lineage>
</organism>
<evidence type="ECO:0000256" key="1">
    <source>
        <dbReference type="SAM" id="MobiDB-lite"/>
    </source>
</evidence>
<feature type="compositionally biased region" description="Basic residues" evidence="1">
    <location>
        <begin position="58"/>
        <end position="75"/>
    </location>
</feature>
<evidence type="ECO:0000313" key="3">
    <source>
        <dbReference type="Proteomes" id="UP000345266"/>
    </source>
</evidence>
<reference evidence="2 3" key="1">
    <citation type="submission" date="2019-07" db="EMBL/GenBank/DDBJ databases">
        <authorList>
            <person name="Hibberd C M."/>
            <person name="Gehrig L. J."/>
            <person name="Chang H.-W."/>
            <person name="Venkatesh S."/>
        </authorList>
    </citation>
    <scope>NUCLEOTIDE SEQUENCE [LARGE SCALE GENOMIC DNA]</scope>
    <source>
        <strain evidence="2">Bifidobacterium_longum_subsp_infantis_JG_Bg463</strain>
    </source>
</reference>